<accession>A0A836CM52</accession>
<name>A0A836CM52_9STRA</name>
<evidence type="ECO:0000256" key="2">
    <source>
        <dbReference type="SAM" id="Phobius"/>
    </source>
</evidence>
<evidence type="ECO:0000313" key="3">
    <source>
        <dbReference type="EMBL" id="KAG5191472.1"/>
    </source>
</evidence>
<sequence length="179" mass="18459">MYAKSKRGKKTKTASSDNDESSTRSIGEVVRSAWNGLLVALTVASVVLAVDAVVKLKTQPITLDTLGNLLPLAAFGVAGAARLVAVLLRLVRVLVTVPVVLGGAYLAAPSIPDLLKHSPDLATGGLFAVLATPEVLEAIALIAVIVGAGIWIVRQLAGMVTGMASVRGNDGDDSDDEYD</sequence>
<keyword evidence="2" id="KW-0472">Membrane</keyword>
<dbReference type="Proteomes" id="UP000664859">
    <property type="component" value="Unassembled WGS sequence"/>
</dbReference>
<comment type="caution">
    <text evidence="3">The sequence shown here is derived from an EMBL/GenBank/DDBJ whole genome shotgun (WGS) entry which is preliminary data.</text>
</comment>
<feature type="transmembrane region" description="Helical" evidence="2">
    <location>
        <begin position="90"/>
        <end position="108"/>
    </location>
</feature>
<feature type="compositionally biased region" description="Basic residues" evidence="1">
    <location>
        <begin position="1"/>
        <end position="12"/>
    </location>
</feature>
<dbReference type="EMBL" id="JAFCMP010000019">
    <property type="protein sequence ID" value="KAG5191472.1"/>
    <property type="molecule type" value="Genomic_DNA"/>
</dbReference>
<reference evidence="3" key="1">
    <citation type="submission" date="2021-02" db="EMBL/GenBank/DDBJ databases">
        <title>First Annotated Genome of the Yellow-green Alga Tribonema minus.</title>
        <authorList>
            <person name="Mahan K.M."/>
        </authorList>
    </citation>
    <scope>NUCLEOTIDE SEQUENCE</scope>
    <source>
        <strain evidence="3">UTEX B ZZ1240</strain>
    </source>
</reference>
<evidence type="ECO:0000313" key="4">
    <source>
        <dbReference type="Proteomes" id="UP000664859"/>
    </source>
</evidence>
<protein>
    <submittedName>
        <fullName evidence="3">Uncharacterized protein</fullName>
    </submittedName>
</protein>
<gene>
    <name evidence="3" type="ORF">JKP88DRAFT_231144</name>
</gene>
<keyword evidence="4" id="KW-1185">Reference proteome</keyword>
<organism evidence="3 4">
    <name type="scientific">Tribonema minus</name>
    <dbReference type="NCBI Taxonomy" id="303371"/>
    <lineage>
        <taxon>Eukaryota</taxon>
        <taxon>Sar</taxon>
        <taxon>Stramenopiles</taxon>
        <taxon>Ochrophyta</taxon>
        <taxon>PX clade</taxon>
        <taxon>Xanthophyceae</taxon>
        <taxon>Tribonematales</taxon>
        <taxon>Tribonemataceae</taxon>
        <taxon>Tribonema</taxon>
    </lineage>
</organism>
<feature type="transmembrane region" description="Helical" evidence="2">
    <location>
        <begin position="128"/>
        <end position="153"/>
    </location>
</feature>
<feature type="region of interest" description="Disordered" evidence="1">
    <location>
        <begin position="1"/>
        <end position="22"/>
    </location>
</feature>
<evidence type="ECO:0000256" key="1">
    <source>
        <dbReference type="SAM" id="MobiDB-lite"/>
    </source>
</evidence>
<dbReference type="AlphaFoldDB" id="A0A836CM52"/>
<feature type="transmembrane region" description="Helical" evidence="2">
    <location>
        <begin position="66"/>
        <end position="85"/>
    </location>
</feature>
<proteinExistence type="predicted"/>
<keyword evidence="2" id="KW-1133">Transmembrane helix</keyword>
<keyword evidence="2" id="KW-0812">Transmembrane</keyword>
<feature type="transmembrane region" description="Helical" evidence="2">
    <location>
        <begin position="33"/>
        <end position="54"/>
    </location>
</feature>